<dbReference type="PANTHER" id="PTHR46458:SF8">
    <property type="entry name" value="GLOBIN-LIKE PROTEIN 6"/>
    <property type="match status" value="1"/>
</dbReference>
<evidence type="ECO:0000313" key="6">
    <source>
        <dbReference type="EMBL" id="VDM37966.1"/>
    </source>
</evidence>
<dbReference type="InterPro" id="IPR050532">
    <property type="entry name" value="Globin-like_OT"/>
</dbReference>
<dbReference type="Gene3D" id="1.10.490.10">
    <property type="entry name" value="Globins"/>
    <property type="match status" value="1"/>
</dbReference>
<dbReference type="InterPro" id="IPR009050">
    <property type="entry name" value="Globin-like_sf"/>
</dbReference>
<organism evidence="7 8">
    <name type="scientific">Toxocara canis</name>
    <name type="common">Canine roundworm</name>
    <dbReference type="NCBI Taxonomy" id="6265"/>
    <lineage>
        <taxon>Eukaryota</taxon>
        <taxon>Metazoa</taxon>
        <taxon>Ecdysozoa</taxon>
        <taxon>Nematoda</taxon>
        <taxon>Chromadorea</taxon>
        <taxon>Rhabditida</taxon>
        <taxon>Spirurina</taxon>
        <taxon>Ascaridomorpha</taxon>
        <taxon>Ascaridoidea</taxon>
        <taxon>Toxocaridae</taxon>
        <taxon>Toxocara</taxon>
    </lineage>
</organism>
<reference evidence="6 7" key="2">
    <citation type="submission" date="2018-11" db="EMBL/GenBank/DDBJ databases">
        <authorList>
            <consortium name="Pathogen Informatics"/>
        </authorList>
    </citation>
    <scope>NUCLEOTIDE SEQUENCE [LARGE SCALE GENOMIC DNA]</scope>
</reference>
<dbReference type="PROSITE" id="PS01033">
    <property type="entry name" value="GLOBIN"/>
    <property type="match status" value="1"/>
</dbReference>
<sequence length="220" mass="25145">MSSNRMFSNCSLQLTAAQVVLVRKTWAHARNQGALEPAMSIFRNSFFKNAEIRALMMSGSKNIGHERLKKHAKEFTEIMDKLIGGLESIEVVIEELKNAGKGHVALPKEQYNCPFRPSHMDQFASAMIERTLEWGEKKDRIETTQTAWTKIVLFVVEQMKEGYHEAVRQERRTRHQQMKTCNTWSSSHSSLGEMSTIPSSGATSTQQRDLMRRVKTVDNL</sequence>
<keyword evidence="1" id="KW-0349">Heme</keyword>
<dbReference type="GO" id="GO:0046872">
    <property type="term" value="F:metal ion binding"/>
    <property type="evidence" value="ECO:0007669"/>
    <property type="project" value="UniProtKB-KW"/>
</dbReference>
<keyword evidence="3" id="KW-0408">Iron</keyword>
<dbReference type="InterPro" id="IPR044399">
    <property type="entry name" value="Mb-like_M"/>
</dbReference>
<evidence type="ECO:0000256" key="4">
    <source>
        <dbReference type="SAM" id="MobiDB-lite"/>
    </source>
</evidence>
<feature type="domain" description="Globin" evidence="5">
    <location>
        <begin position="13"/>
        <end position="164"/>
    </location>
</feature>
<dbReference type="EMBL" id="UYWY01019527">
    <property type="protein sequence ID" value="VDM37966.1"/>
    <property type="molecule type" value="Genomic_DNA"/>
</dbReference>
<evidence type="ECO:0000256" key="1">
    <source>
        <dbReference type="ARBA" id="ARBA00022617"/>
    </source>
</evidence>
<dbReference type="InterPro" id="IPR000971">
    <property type="entry name" value="Globin"/>
</dbReference>
<evidence type="ECO:0000259" key="5">
    <source>
        <dbReference type="PROSITE" id="PS01033"/>
    </source>
</evidence>
<dbReference type="InterPro" id="IPR012292">
    <property type="entry name" value="Globin/Proto"/>
</dbReference>
<name>A0A183UDS5_TOXCA</name>
<accession>A0A183UDS5</accession>
<evidence type="ECO:0000256" key="3">
    <source>
        <dbReference type="ARBA" id="ARBA00023004"/>
    </source>
</evidence>
<dbReference type="WBParaSite" id="TCNE_0000664501-mRNA-1">
    <property type="protein sequence ID" value="TCNE_0000664501-mRNA-1"/>
    <property type="gene ID" value="TCNE_0000664501"/>
</dbReference>
<feature type="compositionally biased region" description="Polar residues" evidence="4">
    <location>
        <begin position="178"/>
        <end position="208"/>
    </location>
</feature>
<dbReference type="Proteomes" id="UP000050794">
    <property type="component" value="Unassembled WGS sequence"/>
</dbReference>
<dbReference type="PANTHER" id="PTHR46458">
    <property type="entry name" value="BLR2807 PROTEIN"/>
    <property type="match status" value="1"/>
</dbReference>
<dbReference type="GO" id="GO:0019825">
    <property type="term" value="F:oxygen binding"/>
    <property type="evidence" value="ECO:0007669"/>
    <property type="project" value="InterPro"/>
</dbReference>
<reference evidence="8" key="1">
    <citation type="submission" date="2016-06" db="UniProtKB">
        <authorList>
            <consortium name="WormBaseParasite"/>
        </authorList>
    </citation>
    <scope>IDENTIFICATION</scope>
</reference>
<evidence type="ECO:0000313" key="7">
    <source>
        <dbReference type="Proteomes" id="UP000050794"/>
    </source>
</evidence>
<dbReference type="AlphaFoldDB" id="A0A183UDS5"/>
<keyword evidence="2" id="KW-0479">Metal-binding</keyword>
<dbReference type="CDD" id="cd01040">
    <property type="entry name" value="Mb-like"/>
    <property type="match status" value="1"/>
</dbReference>
<gene>
    <name evidence="6" type="ORF">TCNE_LOCUS6645</name>
</gene>
<feature type="region of interest" description="Disordered" evidence="4">
    <location>
        <begin position="169"/>
        <end position="209"/>
    </location>
</feature>
<protein>
    <submittedName>
        <fullName evidence="8">GLOBIN domain-containing protein</fullName>
    </submittedName>
</protein>
<proteinExistence type="predicted"/>
<keyword evidence="7" id="KW-1185">Reference proteome</keyword>
<evidence type="ECO:0000313" key="8">
    <source>
        <dbReference type="WBParaSite" id="TCNE_0000664501-mRNA-1"/>
    </source>
</evidence>
<dbReference type="SUPFAM" id="SSF46458">
    <property type="entry name" value="Globin-like"/>
    <property type="match status" value="1"/>
</dbReference>
<dbReference type="GO" id="GO:0020037">
    <property type="term" value="F:heme binding"/>
    <property type="evidence" value="ECO:0007669"/>
    <property type="project" value="InterPro"/>
</dbReference>
<evidence type="ECO:0000256" key="2">
    <source>
        <dbReference type="ARBA" id="ARBA00022723"/>
    </source>
</evidence>